<dbReference type="GO" id="GO:0006487">
    <property type="term" value="P:protein N-linked glycosylation"/>
    <property type="evidence" value="ECO:0007669"/>
    <property type="project" value="TreeGrafter"/>
</dbReference>
<dbReference type="InterPro" id="IPR001173">
    <property type="entry name" value="Glyco_trans_2-like"/>
</dbReference>
<dbReference type="Pfam" id="PF00535">
    <property type="entry name" value="Glycos_transf_2"/>
    <property type="match status" value="1"/>
</dbReference>
<reference evidence="2 3" key="1">
    <citation type="submission" date="2018-02" db="EMBL/GenBank/DDBJ databases">
        <title>Subsurface microbial communities from deep shales in Ohio and West Virginia, USA.</title>
        <authorList>
            <person name="Wrighton K."/>
        </authorList>
    </citation>
    <scope>NUCLEOTIDE SEQUENCE [LARGE SCALE GENOMIC DNA]</scope>
    <source>
        <strain evidence="2 3">OWC-DMM</strain>
    </source>
</reference>
<dbReference type="CDD" id="cd04179">
    <property type="entry name" value="DPM_DPG-synthase_like"/>
    <property type="match status" value="1"/>
</dbReference>
<gene>
    <name evidence="2" type="ORF">B0F87_11616</name>
</gene>
<dbReference type="GO" id="GO:0016740">
    <property type="term" value="F:transferase activity"/>
    <property type="evidence" value="ECO:0007669"/>
    <property type="project" value="UniProtKB-KW"/>
</dbReference>
<dbReference type="Proteomes" id="UP000240010">
    <property type="component" value="Unassembled WGS sequence"/>
</dbReference>
<sequence length="256" mass="29132">MNGRDEYILVIPAYNESATIREVVQGALRHFDTVIVVDDGSSDDTLEKLLDLPVTLRQHPENLGKAASLWNGMQVALKLGAKGIVTMDGDGQHDPADLPQLLMAAQIHPDRLVIGSRLWNRDAIPKARYRANRFANFWIAWASGQAIEDSQSGFRVYPAQLIRLCQFKLSRDRSFVFESEIIIEAARHKFLCAFQPVQTTYPKNARPSHFRPVKDIVRITRMVFWRLFIRGFFLPGLWRSLSGNQSLKPQKTLDVC</sequence>
<accession>A0A2S6H688</accession>
<organism evidence="2 3">
    <name type="scientific">Methylobacter tundripaludum</name>
    <dbReference type="NCBI Taxonomy" id="173365"/>
    <lineage>
        <taxon>Bacteria</taxon>
        <taxon>Pseudomonadati</taxon>
        <taxon>Pseudomonadota</taxon>
        <taxon>Gammaproteobacteria</taxon>
        <taxon>Methylococcales</taxon>
        <taxon>Methylococcaceae</taxon>
        <taxon>Methylobacter</taxon>
    </lineage>
</organism>
<evidence type="ECO:0000313" key="2">
    <source>
        <dbReference type="EMBL" id="PPK72930.1"/>
    </source>
</evidence>
<feature type="domain" description="Glycosyltransferase 2-like" evidence="1">
    <location>
        <begin position="9"/>
        <end position="133"/>
    </location>
</feature>
<dbReference type="Gene3D" id="3.90.550.10">
    <property type="entry name" value="Spore Coat Polysaccharide Biosynthesis Protein SpsA, Chain A"/>
    <property type="match status" value="1"/>
</dbReference>
<keyword evidence="2" id="KW-0808">Transferase</keyword>
<comment type="caution">
    <text evidence="2">The sequence shown here is derived from an EMBL/GenBank/DDBJ whole genome shotgun (WGS) entry which is preliminary data.</text>
</comment>
<dbReference type="PANTHER" id="PTHR10859:SF91">
    <property type="entry name" value="DOLICHYL-PHOSPHATE BETA-GLUCOSYLTRANSFERASE"/>
    <property type="match status" value="1"/>
</dbReference>
<proteinExistence type="predicted"/>
<dbReference type="EMBL" id="PTIZ01000016">
    <property type="protein sequence ID" value="PPK72930.1"/>
    <property type="molecule type" value="Genomic_DNA"/>
</dbReference>
<dbReference type="PANTHER" id="PTHR10859">
    <property type="entry name" value="GLYCOSYL TRANSFERASE"/>
    <property type="match status" value="1"/>
</dbReference>
<dbReference type="RefSeq" id="WP_104430344.1">
    <property type="nucleotide sequence ID" value="NZ_PTIZ01000016.1"/>
</dbReference>
<dbReference type="SUPFAM" id="SSF53448">
    <property type="entry name" value="Nucleotide-diphospho-sugar transferases"/>
    <property type="match status" value="1"/>
</dbReference>
<dbReference type="InterPro" id="IPR029044">
    <property type="entry name" value="Nucleotide-diphossugar_trans"/>
</dbReference>
<name>A0A2S6H688_9GAMM</name>
<protein>
    <submittedName>
        <fullName evidence="2">Glycosyltransferase involved in cell wall biosynthesis</fullName>
    </submittedName>
</protein>
<evidence type="ECO:0000259" key="1">
    <source>
        <dbReference type="Pfam" id="PF00535"/>
    </source>
</evidence>
<evidence type="ECO:0000313" key="3">
    <source>
        <dbReference type="Proteomes" id="UP000240010"/>
    </source>
</evidence>
<dbReference type="AlphaFoldDB" id="A0A2S6H688"/>